<dbReference type="Gramene" id="LPERR12G08400.1">
    <property type="protein sequence ID" value="LPERR12G08400.1"/>
    <property type="gene ID" value="LPERR12G08400"/>
</dbReference>
<feature type="region of interest" description="Disordered" evidence="6">
    <location>
        <begin position="162"/>
        <end position="243"/>
    </location>
</feature>
<dbReference type="InterPro" id="IPR003441">
    <property type="entry name" value="NAC-dom"/>
</dbReference>
<evidence type="ECO:0000256" key="2">
    <source>
        <dbReference type="ARBA" id="ARBA00023015"/>
    </source>
</evidence>
<evidence type="ECO:0000259" key="7">
    <source>
        <dbReference type="PROSITE" id="PS51005"/>
    </source>
</evidence>
<dbReference type="Gene3D" id="2.170.150.80">
    <property type="entry name" value="NAC domain"/>
    <property type="match status" value="1"/>
</dbReference>
<dbReference type="eggNOG" id="ENOG502RRP6">
    <property type="taxonomic scope" value="Eukaryota"/>
</dbReference>
<keyword evidence="2" id="KW-0805">Transcription regulation</keyword>
<name>A0A0D9XYT4_9ORYZ</name>
<organism evidence="8 9">
    <name type="scientific">Leersia perrieri</name>
    <dbReference type="NCBI Taxonomy" id="77586"/>
    <lineage>
        <taxon>Eukaryota</taxon>
        <taxon>Viridiplantae</taxon>
        <taxon>Streptophyta</taxon>
        <taxon>Embryophyta</taxon>
        <taxon>Tracheophyta</taxon>
        <taxon>Spermatophyta</taxon>
        <taxon>Magnoliopsida</taxon>
        <taxon>Liliopsida</taxon>
        <taxon>Poales</taxon>
        <taxon>Poaceae</taxon>
        <taxon>BOP clade</taxon>
        <taxon>Oryzoideae</taxon>
        <taxon>Oryzeae</taxon>
        <taxon>Oryzinae</taxon>
        <taxon>Leersia</taxon>
    </lineage>
</organism>
<protein>
    <recommendedName>
        <fullName evidence="7">NAC domain-containing protein</fullName>
    </recommendedName>
</protein>
<evidence type="ECO:0000256" key="1">
    <source>
        <dbReference type="ARBA" id="ARBA00004123"/>
    </source>
</evidence>
<dbReference type="PROSITE" id="PS51005">
    <property type="entry name" value="NAC"/>
    <property type="match status" value="1"/>
</dbReference>
<comment type="subcellular location">
    <subcellularLocation>
        <location evidence="1">Nucleus</location>
    </subcellularLocation>
</comment>
<feature type="compositionally biased region" description="Pro residues" evidence="6">
    <location>
        <begin position="177"/>
        <end position="186"/>
    </location>
</feature>
<evidence type="ECO:0000256" key="6">
    <source>
        <dbReference type="SAM" id="MobiDB-lite"/>
    </source>
</evidence>
<dbReference type="InterPro" id="IPR036093">
    <property type="entry name" value="NAC_dom_sf"/>
</dbReference>
<dbReference type="GO" id="GO:0005634">
    <property type="term" value="C:nucleus"/>
    <property type="evidence" value="ECO:0007669"/>
    <property type="project" value="UniProtKB-SubCell"/>
</dbReference>
<reference evidence="8 9" key="1">
    <citation type="submission" date="2012-08" db="EMBL/GenBank/DDBJ databases">
        <title>Oryza genome evolution.</title>
        <authorList>
            <person name="Wing R.A."/>
        </authorList>
    </citation>
    <scope>NUCLEOTIDE SEQUENCE</scope>
</reference>
<reference evidence="9" key="2">
    <citation type="submission" date="2013-12" db="EMBL/GenBank/DDBJ databases">
        <authorList>
            <person name="Yu Y."/>
            <person name="Lee S."/>
            <person name="de Baynast K."/>
            <person name="Wissotski M."/>
            <person name="Liu L."/>
            <person name="Talag J."/>
            <person name="Goicoechea J."/>
            <person name="Angelova A."/>
            <person name="Jetty R."/>
            <person name="Kudrna D."/>
            <person name="Golser W."/>
            <person name="Rivera L."/>
            <person name="Zhang J."/>
            <person name="Wing R."/>
        </authorList>
    </citation>
    <scope>NUCLEOTIDE SEQUENCE</scope>
</reference>
<evidence type="ECO:0000256" key="3">
    <source>
        <dbReference type="ARBA" id="ARBA00023125"/>
    </source>
</evidence>
<sequence length="330" mass="35560">MNRDLGFLISLGFRFNPSPEEVVAYYLPILIGGHPSADTDACINRASVYAAQPRDLATRFAPTPGSTNGDRWFYFFMRQGRVSRGAGGGTWVALSQGTKDIKKNREGIKIGEVNTFRFMDDGNNLTDWLMEEYHLCGGQQFVNSAGDFEVPVVCRIYVSPTAPPDSAARQESAAHRPPSPPPPPSPEEPEPPNRDPTPPPPPPSPQASPQKRSASPPPPSSAKIRGPTSRRVMAAAPPPHPVAPLVNSLEVVDDGFGELEKLSNGDDEAPRNAGDVGDPSEVNDDTGEFAWLLEDVLIPDDENILETLDVLDGMAGDPIDKGFLKMALTA</sequence>
<dbReference type="AlphaFoldDB" id="A0A0D9XYT4"/>
<feature type="compositionally biased region" description="Basic and acidic residues" evidence="6">
    <location>
        <begin position="259"/>
        <end position="270"/>
    </location>
</feature>
<feature type="compositionally biased region" description="Pro residues" evidence="6">
    <location>
        <begin position="194"/>
        <end position="206"/>
    </location>
</feature>
<evidence type="ECO:0000313" key="8">
    <source>
        <dbReference type="EnsemblPlants" id="LPERR12G08400.1"/>
    </source>
</evidence>
<keyword evidence="9" id="KW-1185">Reference proteome</keyword>
<dbReference type="EnsemblPlants" id="LPERR12G08400.1">
    <property type="protein sequence ID" value="LPERR12G08400.1"/>
    <property type="gene ID" value="LPERR12G08400"/>
</dbReference>
<reference evidence="8" key="3">
    <citation type="submission" date="2015-04" db="UniProtKB">
        <authorList>
            <consortium name="EnsemblPlants"/>
        </authorList>
    </citation>
    <scope>IDENTIFICATION</scope>
</reference>
<evidence type="ECO:0000256" key="5">
    <source>
        <dbReference type="ARBA" id="ARBA00023242"/>
    </source>
</evidence>
<dbReference type="SUPFAM" id="SSF101941">
    <property type="entry name" value="NAC domain"/>
    <property type="match status" value="1"/>
</dbReference>
<feature type="region of interest" description="Disordered" evidence="6">
    <location>
        <begin position="259"/>
        <end position="285"/>
    </location>
</feature>
<keyword evidence="5" id="KW-0539">Nucleus</keyword>
<dbReference type="Proteomes" id="UP000032180">
    <property type="component" value="Chromosome 12"/>
</dbReference>
<dbReference type="HOGENOM" id="CLU_842979_0_0_1"/>
<dbReference type="GO" id="GO:0006355">
    <property type="term" value="P:regulation of DNA-templated transcription"/>
    <property type="evidence" value="ECO:0007669"/>
    <property type="project" value="InterPro"/>
</dbReference>
<evidence type="ECO:0000313" key="9">
    <source>
        <dbReference type="Proteomes" id="UP000032180"/>
    </source>
</evidence>
<feature type="domain" description="NAC" evidence="7">
    <location>
        <begin position="9"/>
        <end position="159"/>
    </location>
</feature>
<keyword evidence="4" id="KW-0804">Transcription</keyword>
<keyword evidence="3" id="KW-0238">DNA-binding</keyword>
<dbReference type="GO" id="GO:0003677">
    <property type="term" value="F:DNA binding"/>
    <property type="evidence" value="ECO:0007669"/>
    <property type="project" value="UniProtKB-KW"/>
</dbReference>
<dbReference type="Pfam" id="PF02365">
    <property type="entry name" value="NAM"/>
    <property type="match status" value="1"/>
</dbReference>
<evidence type="ECO:0000256" key="4">
    <source>
        <dbReference type="ARBA" id="ARBA00023163"/>
    </source>
</evidence>
<accession>A0A0D9XYT4</accession>
<proteinExistence type="predicted"/>
<dbReference type="PANTHER" id="PTHR31989">
    <property type="entry name" value="NAC DOMAIN-CONTAINING PROTEIN 82-RELATED"/>
    <property type="match status" value="1"/>
</dbReference>